<dbReference type="Gene3D" id="3.30.450.20">
    <property type="entry name" value="PAS domain"/>
    <property type="match status" value="1"/>
</dbReference>
<feature type="domain" description="HD-GYP" evidence="2">
    <location>
        <begin position="351"/>
        <end position="544"/>
    </location>
</feature>
<dbReference type="RefSeq" id="WP_092330130.1">
    <property type="nucleotide sequence ID" value="NZ_FNCP01000003.1"/>
</dbReference>
<dbReference type="InterPro" id="IPR000160">
    <property type="entry name" value="GGDEF_dom"/>
</dbReference>
<dbReference type="InterPro" id="IPR043128">
    <property type="entry name" value="Rev_trsase/Diguanyl_cyclase"/>
</dbReference>
<dbReference type="Proteomes" id="UP000198656">
    <property type="component" value="Unassembled WGS sequence"/>
</dbReference>
<dbReference type="InterPro" id="IPR029787">
    <property type="entry name" value="Nucleotide_cyclase"/>
</dbReference>
<dbReference type="SUPFAM" id="SSF55073">
    <property type="entry name" value="Nucleotide cyclase"/>
    <property type="match status" value="1"/>
</dbReference>
<dbReference type="SMART" id="SM00471">
    <property type="entry name" value="HDc"/>
    <property type="match status" value="1"/>
</dbReference>
<evidence type="ECO:0000259" key="2">
    <source>
        <dbReference type="PROSITE" id="PS51832"/>
    </source>
</evidence>
<keyword evidence="4" id="KW-1185">Reference proteome</keyword>
<dbReference type="Pfam" id="PF13487">
    <property type="entry name" value="HD_5"/>
    <property type="match status" value="1"/>
</dbReference>
<name>A0A1G7U9V6_9FIRM</name>
<dbReference type="OrthoDB" id="9798833at2"/>
<evidence type="ECO:0000313" key="4">
    <source>
        <dbReference type="Proteomes" id="UP000198656"/>
    </source>
</evidence>
<dbReference type="SUPFAM" id="SSF109604">
    <property type="entry name" value="HD-domain/PDEase-like"/>
    <property type="match status" value="1"/>
</dbReference>
<dbReference type="InterPro" id="IPR003607">
    <property type="entry name" value="HD/PDEase_dom"/>
</dbReference>
<gene>
    <name evidence="3" type="ORF">SAMN05443529_10375</name>
</gene>
<evidence type="ECO:0000313" key="3">
    <source>
        <dbReference type="EMBL" id="SDG44372.1"/>
    </source>
</evidence>
<feature type="domain" description="GGDEF" evidence="1">
    <location>
        <begin position="230"/>
        <end position="363"/>
    </location>
</feature>
<protein>
    <submittedName>
        <fullName evidence="3">Diguanylate cyclase (GGDEF) domain-containing protein</fullName>
    </submittedName>
</protein>
<dbReference type="NCBIfam" id="TIGR00254">
    <property type="entry name" value="GGDEF"/>
    <property type="match status" value="1"/>
</dbReference>
<dbReference type="PROSITE" id="PS51832">
    <property type="entry name" value="HD_GYP"/>
    <property type="match status" value="1"/>
</dbReference>
<sequence>MIERDFQRQLFDKELRVLEQALLDIADGKYEGNEFLTDYKLIVANYEKLLTFTRRIFKISDIQARNLLQRENEIKNILNNAGQGFLTFGQDLIINREYSLECEKIFGFKISRLNILDLLRSEDEEQNALFAEVFRTVLESTEHEILQQTISKLPKVIKREDQYLSIELKPIPPSYEDDNLLCMLILTDVTEKHKAQEQVAFLSFHDKLTSLYNRAYIDSWLEELQMEDTFPLSVIMADLNGLKLSNDVYGHIQGDELLIRLAKVLLQCTRKTDIVARWGGDEFIILLPSTDSQACEKVAERIIAGCKQQEGLPTELSVSLGMATQKKFTKNISDLFGMAENRMYSDKLLKSKDVRNRLILSVERELHKRFFEDPGHVERVGYLAFNLAKAAELSAGSLDLDNLNLMTRLHDIGKVGIPKEILGKDTELTNQEWEIMQRHSEIGFRMAQSIDELVVAKAILALREHWDGSGYPRGLKGDQIPVLSRLVAIVDAYDVMTHSRPYRPAKSKEEAIDELKQGSGKQFDPSLIDLFINELTKSAQGAIC</sequence>
<dbReference type="InterPro" id="IPR052020">
    <property type="entry name" value="Cyclic_di-GMP/3'3'-cGAMP_PDE"/>
</dbReference>
<dbReference type="PANTHER" id="PTHR45228">
    <property type="entry name" value="CYCLIC DI-GMP PHOSPHODIESTERASE TM_0186-RELATED"/>
    <property type="match status" value="1"/>
</dbReference>
<dbReference type="Pfam" id="PF00990">
    <property type="entry name" value="GGDEF"/>
    <property type="match status" value="1"/>
</dbReference>
<dbReference type="PANTHER" id="PTHR45228:SF1">
    <property type="entry name" value="CYCLIC DI-GMP PHOSPHODIESTERASE TM_0186"/>
    <property type="match status" value="1"/>
</dbReference>
<dbReference type="SMART" id="SM00267">
    <property type="entry name" value="GGDEF"/>
    <property type="match status" value="1"/>
</dbReference>
<organism evidence="3 4">
    <name type="scientific">Desulfosporosinus hippei DSM 8344</name>
    <dbReference type="NCBI Taxonomy" id="1121419"/>
    <lineage>
        <taxon>Bacteria</taxon>
        <taxon>Bacillati</taxon>
        <taxon>Bacillota</taxon>
        <taxon>Clostridia</taxon>
        <taxon>Eubacteriales</taxon>
        <taxon>Desulfitobacteriaceae</taxon>
        <taxon>Desulfosporosinus</taxon>
    </lineage>
</organism>
<accession>A0A1G7U9V6</accession>
<dbReference type="PROSITE" id="PS50887">
    <property type="entry name" value="GGDEF"/>
    <property type="match status" value="1"/>
</dbReference>
<reference evidence="4" key="1">
    <citation type="submission" date="2016-10" db="EMBL/GenBank/DDBJ databases">
        <authorList>
            <person name="Varghese N."/>
            <person name="Submissions S."/>
        </authorList>
    </citation>
    <scope>NUCLEOTIDE SEQUENCE [LARGE SCALE GENOMIC DNA]</scope>
    <source>
        <strain evidence="4">DSM 8344</strain>
    </source>
</reference>
<dbReference type="AlphaFoldDB" id="A0A1G7U9V6"/>
<dbReference type="EMBL" id="FNCP01000003">
    <property type="protein sequence ID" value="SDG44372.1"/>
    <property type="molecule type" value="Genomic_DNA"/>
</dbReference>
<dbReference type="STRING" id="1121419.SAMN05443529_10375"/>
<dbReference type="Gene3D" id="1.10.3210.10">
    <property type="entry name" value="Hypothetical protein af1432"/>
    <property type="match status" value="1"/>
</dbReference>
<dbReference type="Gene3D" id="3.30.70.270">
    <property type="match status" value="1"/>
</dbReference>
<dbReference type="CDD" id="cd00077">
    <property type="entry name" value="HDc"/>
    <property type="match status" value="1"/>
</dbReference>
<evidence type="ECO:0000259" key="1">
    <source>
        <dbReference type="PROSITE" id="PS50887"/>
    </source>
</evidence>
<dbReference type="CDD" id="cd01949">
    <property type="entry name" value="GGDEF"/>
    <property type="match status" value="1"/>
</dbReference>
<proteinExistence type="predicted"/>
<dbReference type="InterPro" id="IPR037522">
    <property type="entry name" value="HD_GYP_dom"/>
</dbReference>